<dbReference type="Proteomes" id="UP000681720">
    <property type="component" value="Unassembled WGS sequence"/>
</dbReference>
<keyword evidence="1" id="KW-0378">Hydrolase</keyword>
<evidence type="ECO:0000313" key="5">
    <source>
        <dbReference type="Proteomes" id="UP000681720"/>
    </source>
</evidence>
<dbReference type="Gene3D" id="3.40.50.1820">
    <property type="entry name" value="alpha/beta hydrolase"/>
    <property type="match status" value="1"/>
</dbReference>
<dbReference type="InterPro" id="IPR050300">
    <property type="entry name" value="GDXG_lipolytic_enzyme"/>
</dbReference>
<evidence type="ECO:0000256" key="2">
    <source>
        <dbReference type="SAM" id="Phobius"/>
    </source>
</evidence>
<keyword evidence="2" id="KW-1133">Transmembrane helix</keyword>
<dbReference type="InterPro" id="IPR029058">
    <property type="entry name" value="AB_hydrolase_fold"/>
</dbReference>
<sequence>MSFIYYLKCLLHLTPKYDQSLIIRDVAYFSGSDAHGNNKLNNFLPFPKVDSSVLTSDEQQDTNKNKIPIIVHIPGGGWIRSSRTNEWRGGPTVGRMCAREGFIGVVVSYRLARTSLVSFLAWSCSLGLIIIGIALLSWQLITGYVAFMAFAYAYNLFYKVRVPVLVEHMLDDLCHALVYVRNHINEHSPDANPDQIFLSDHSAGAHLASLLVLDKSYFHRHEFSLSNVRGVIATSGIYSLTNPIHDSKMNIQNLIFRLFYS</sequence>
<keyword evidence="2" id="KW-0472">Membrane</keyword>
<feature type="transmembrane region" description="Helical" evidence="2">
    <location>
        <begin position="116"/>
        <end position="135"/>
    </location>
</feature>
<keyword evidence="2" id="KW-0812">Transmembrane</keyword>
<comment type="caution">
    <text evidence="3">The sequence shown here is derived from an EMBL/GenBank/DDBJ whole genome shotgun (WGS) entry which is preliminary data.</text>
</comment>
<name>A0A8S3A9X4_9BILA</name>
<evidence type="ECO:0000313" key="4">
    <source>
        <dbReference type="EMBL" id="CAF5094736.1"/>
    </source>
</evidence>
<proteinExistence type="predicted"/>
<gene>
    <name evidence="4" type="ORF">BYL167_LOCUS63613</name>
    <name evidence="3" type="ORF">GIL414_LOCUS42900</name>
</gene>
<dbReference type="EMBL" id="CAJOBH010236971">
    <property type="protein sequence ID" value="CAF5094736.1"/>
    <property type="molecule type" value="Genomic_DNA"/>
</dbReference>
<dbReference type="GO" id="GO:0016787">
    <property type="term" value="F:hydrolase activity"/>
    <property type="evidence" value="ECO:0007669"/>
    <property type="project" value="UniProtKB-KW"/>
</dbReference>
<dbReference type="Proteomes" id="UP000681967">
    <property type="component" value="Unassembled WGS sequence"/>
</dbReference>
<evidence type="ECO:0000313" key="3">
    <source>
        <dbReference type="EMBL" id="CAF4696800.1"/>
    </source>
</evidence>
<feature type="non-terminal residue" evidence="3">
    <location>
        <position position="261"/>
    </location>
</feature>
<dbReference type="SUPFAM" id="SSF53474">
    <property type="entry name" value="alpha/beta-Hydrolases"/>
    <property type="match status" value="1"/>
</dbReference>
<evidence type="ECO:0000256" key="1">
    <source>
        <dbReference type="ARBA" id="ARBA00022801"/>
    </source>
</evidence>
<dbReference type="PANTHER" id="PTHR48081:SF33">
    <property type="entry name" value="KYNURENINE FORMAMIDASE"/>
    <property type="match status" value="1"/>
</dbReference>
<dbReference type="PANTHER" id="PTHR48081">
    <property type="entry name" value="AB HYDROLASE SUPERFAMILY PROTEIN C4A8.06C"/>
    <property type="match status" value="1"/>
</dbReference>
<accession>A0A8S3A9X4</accession>
<dbReference type="EMBL" id="CAJOBJ010125434">
    <property type="protein sequence ID" value="CAF4696800.1"/>
    <property type="molecule type" value="Genomic_DNA"/>
</dbReference>
<feature type="transmembrane region" description="Helical" evidence="2">
    <location>
        <begin position="141"/>
        <end position="158"/>
    </location>
</feature>
<reference evidence="3" key="1">
    <citation type="submission" date="2021-02" db="EMBL/GenBank/DDBJ databases">
        <authorList>
            <person name="Nowell W R."/>
        </authorList>
    </citation>
    <scope>NUCLEOTIDE SEQUENCE</scope>
</reference>
<dbReference type="AlphaFoldDB" id="A0A8S3A9X4"/>
<organism evidence="3 5">
    <name type="scientific">Rotaria magnacalcarata</name>
    <dbReference type="NCBI Taxonomy" id="392030"/>
    <lineage>
        <taxon>Eukaryota</taxon>
        <taxon>Metazoa</taxon>
        <taxon>Spiralia</taxon>
        <taxon>Gnathifera</taxon>
        <taxon>Rotifera</taxon>
        <taxon>Eurotatoria</taxon>
        <taxon>Bdelloidea</taxon>
        <taxon>Philodinida</taxon>
        <taxon>Philodinidae</taxon>
        <taxon>Rotaria</taxon>
    </lineage>
</organism>
<evidence type="ECO:0008006" key="6">
    <source>
        <dbReference type="Google" id="ProtNLM"/>
    </source>
</evidence>
<protein>
    <recommendedName>
        <fullName evidence="6">Alpha/beta hydrolase fold-3 domain-containing protein</fullName>
    </recommendedName>
</protein>